<proteinExistence type="inferred from homology"/>
<feature type="binding site" evidence="7">
    <location>
        <position position="116"/>
    </location>
    <ligand>
        <name>Zn(2+)</name>
        <dbReference type="ChEBI" id="CHEBI:29105"/>
        <note>catalytic</note>
    </ligand>
</feature>
<keyword evidence="7" id="KW-0698">rRNA processing</keyword>
<evidence type="ECO:0000313" key="8">
    <source>
        <dbReference type="EMBL" id="MBO8460962.1"/>
    </source>
</evidence>
<organism evidence="8 9">
    <name type="scientific">Candidatus Gallipaludibacter merdavium</name>
    <dbReference type="NCBI Taxonomy" id="2840839"/>
    <lineage>
        <taxon>Bacteria</taxon>
        <taxon>Pseudomonadati</taxon>
        <taxon>Bacteroidota</taxon>
        <taxon>Bacteroidia</taxon>
        <taxon>Bacteroidales</taxon>
        <taxon>Candidatus Gallipaludibacter</taxon>
    </lineage>
</organism>
<dbReference type="PANTHER" id="PTHR46986:SF1">
    <property type="entry name" value="ENDORIBONUCLEASE YBEY, CHLOROPLASTIC"/>
    <property type="match status" value="1"/>
</dbReference>
<feature type="binding site" evidence="7">
    <location>
        <position position="106"/>
    </location>
    <ligand>
        <name>Zn(2+)</name>
        <dbReference type="ChEBI" id="CHEBI:29105"/>
        <note>catalytic</note>
    </ligand>
</feature>
<keyword evidence="7" id="KW-0963">Cytoplasm</keyword>
<dbReference type="GO" id="GO:0004521">
    <property type="term" value="F:RNA endonuclease activity"/>
    <property type="evidence" value="ECO:0007669"/>
    <property type="project" value="UniProtKB-UniRule"/>
</dbReference>
<feature type="binding site" evidence="7">
    <location>
        <position position="110"/>
    </location>
    <ligand>
        <name>Zn(2+)</name>
        <dbReference type="ChEBI" id="CHEBI:29105"/>
        <note>catalytic</note>
    </ligand>
</feature>
<dbReference type="PANTHER" id="PTHR46986">
    <property type="entry name" value="ENDORIBONUCLEASE YBEY, CHLOROPLASTIC"/>
    <property type="match status" value="1"/>
</dbReference>
<keyword evidence="4 7" id="KW-0255">Endonuclease</keyword>
<dbReference type="EMBL" id="JADIMG010000106">
    <property type="protein sequence ID" value="MBO8460962.1"/>
    <property type="molecule type" value="Genomic_DNA"/>
</dbReference>
<evidence type="ECO:0000256" key="4">
    <source>
        <dbReference type="ARBA" id="ARBA00022759"/>
    </source>
</evidence>
<name>A0A9D9HW93_9BACT</name>
<evidence type="ECO:0000313" key="9">
    <source>
        <dbReference type="Proteomes" id="UP000823641"/>
    </source>
</evidence>
<keyword evidence="3 7" id="KW-0479">Metal-binding</keyword>
<comment type="caution">
    <text evidence="8">The sequence shown here is derived from an EMBL/GenBank/DDBJ whole genome shotgun (WGS) entry which is preliminary data.</text>
</comment>
<keyword evidence="2 7" id="KW-0540">Nuclease</keyword>
<reference evidence="8" key="2">
    <citation type="journal article" date="2021" name="PeerJ">
        <title>Extensive microbial diversity within the chicken gut microbiome revealed by metagenomics and culture.</title>
        <authorList>
            <person name="Gilroy R."/>
            <person name="Ravi A."/>
            <person name="Getino M."/>
            <person name="Pursley I."/>
            <person name="Horton D.L."/>
            <person name="Alikhan N.F."/>
            <person name="Baker D."/>
            <person name="Gharbi K."/>
            <person name="Hall N."/>
            <person name="Watson M."/>
            <person name="Adriaenssens E.M."/>
            <person name="Foster-Nyarko E."/>
            <person name="Jarju S."/>
            <person name="Secka A."/>
            <person name="Antonio M."/>
            <person name="Oren A."/>
            <person name="Chaudhuri R.R."/>
            <person name="La Ragione R."/>
            <person name="Hildebrand F."/>
            <person name="Pallen M.J."/>
        </authorList>
    </citation>
    <scope>NUCLEOTIDE SEQUENCE</scope>
    <source>
        <strain evidence="8">G3-3990</strain>
    </source>
</reference>
<comment type="function">
    <text evidence="7">Single strand-specific metallo-endoribonuclease involved in late-stage 70S ribosome quality control and in maturation of the 3' terminus of the 16S rRNA.</text>
</comment>
<reference evidence="8" key="1">
    <citation type="submission" date="2020-10" db="EMBL/GenBank/DDBJ databases">
        <authorList>
            <person name="Gilroy R."/>
        </authorList>
    </citation>
    <scope>NUCLEOTIDE SEQUENCE</scope>
    <source>
        <strain evidence="8">G3-3990</strain>
    </source>
</reference>
<dbReference type="SUPFAM" id="SSF55486">
    <property type="entry name" value="Metalloproteases ('zincins'), catalytic domain"/>
    <property type="match status" value="1"/>
</dbReference>
<dbReference type="HAMAP" id="MF_00009">
    <property type="entry name" value="Endoribonucl_YbeY"/>
    <property type="match status" value="1"/>
</dbReference>
<dbReference type="Proteomes" id="UP000823641">
    <property type="component" value="Unassembled WGS sequence"/>
</dbReference>
<dbReference type="GO" id="GO:0005737">
    <property type="term" value="C:cytoplasm"/>
    <property type="evidence" value="ECO:0007669"/>
    <property type="project" value="UniProtKB-SubCell"/>
</dbReference>
<comment type="subcellular location">
    <subcellularLocation>
        <location evidence="7">Cytoplasm</location>
    </subcellularLocation>
</comment>
<dbReference type="EC" id="3.1.-.-" evidence="7"/>
<dbReference type="AlphaFoldDB" id="A0A9D9HW93"/>
<gene>
    <name evidence="7 8" type="primary">ybeY</name>
    <name evidence="8" type="ORF">IAA73_11645</name>
</gene>
<accession>A0A9D9HW93</accession>
<evidence type="ECO:0000256" key="6">
    <source>
        <dbReference type="ARBA" id="ARBA00022833"/>
    </source>
</evidence>
<comment type="cofactor">
    <cofactor evidence="7">
        <name>Zn(2+)</name>
        <dbReference type="ChEBI" id="CHEBI:29105"/>
    </cofactor>
    <text evidence="7">Binds 1 zinc ion.</text>
</comment>
<dbReference type="InterPro" id="IPR023091">
    <property type="entry name" value="MetalPrtase_cat_dom_sf_prd"/>
</dbReference>
<dbReference type="InterPro" id="IPR002036">
    <property type="entry name" value="YbeY"/>
</dbReference>
<keyword evidence="7" id="KW-0690">Ribosome biogenesis</keyword>
<sequence>MIQFYNDTIPMPEIRPNEVRTWLKSVAADYGKKTGNINYIFCGDQKILEVNKKFLHHDYYTDVITFDYTTGNTLNGDIFISLDTVRTNAAQARCSFDEELHRILVHGLLHLCGQNDKTPETRSQMTIKENLALAKIFPSNLS</sequence>
<protein>
    <recommendedName>
        <fullName evidence="7">Endoribonuclease YbeY</fullName>
        <ecNumber evidence="7">3.1.-.-</ecNumber>
    </recommendedName>
</protein>
<dbReference type="Gene3D" id="3.40.390.30">
    <property type="entry name" value="Metalloproteases ('zincins'), catalytic domain"/>
    <property type="match status" value="1"/>
</dbReference>
<dbReference type="GO" id="GO:0008270">
    <property type="term" value="F:zinc ion binding"/>
    <property type="evidence" value="ECO:0007669"/>
    <property type="project" value="UniProtKB-UniRule"/>
</dbReference>
<evidence type="ECO:0000256" key="7">
    <source>
        <dbReference type="HAMAP-Rule" id="MF_00009"/>
    </source>
</evidence>
<keyword evidence="5 7" id="KW-0378">Hydrolase</keyword>
<evidence type="ECO:0000256" key="1">
    <source>
        <dbReference type="ARBA" id="ARBA00010875"/>
    </source>
</evidence>
<comment type="similarity">
    <text evidence="1 7">Belongs to the endoribonuclease YbeY family.</text>
</comment>
<dbReference type="Pfam" id="PF02130">
    <property type="entry name" value="YbeY"/>
    <property type="match status" value="1"/>
</dbReference>
<evidence type="ECO:0000256" key="2">
    <source>
        <dbReference type="ARBA" id="ARBA00022722"/>
    </source>
</evidence>
<evidence type="ECO:0000256" key="5">
    <source>
        <dbReference type="ARBA" id="ARBA00022801"/>
    </source>
</evidence>
<dbReference type="GO" id="GO:0004222">
    <property type="term" value="F:metalloendopeptidase activity"/>
    <property type="evidence" value="ECO:0007669"/>
    <property type="project" value="InterPro"/>
</dbReference>
<evidence type="ECO:0000256" key="3">
    <source>
        <dbReference type="ARBA" id="ARBA00022723"/>
    </source>
</evidence>
<keyword evidence="6 7" id="KW-0862">Zinc</keyword>
<dbReference type="GO" id="GO:0006364">
    <property type="term" value="P:rRNA processing"/>
    <property type="evidence" value="ECO:0007669"/>
    <property type="project" value="UniProtKB-UniRule"/>
</dbReference>
<dbReference type="NCBIfam" id="TIGR00043">
    <property type="entry name" value="rRNA maturation RNase YbeY"/>
    <property type="match status" value="1"/>
</dbReference>